<evidence type="ECO:0000256" key="3">
    <source>
        <dbReference type="ARBA" id="ARBA00022692"/>
    </source>
</evidence>
<protein>
    <submittedName>
        <fullName evidence="7">Unannotated protein</fullName>
    </submittedName>
</protein>
<feature type="transmembrane region" description="Helical" evidence="6">
    <location>
        <begin position="224"/>
        <end position="247"/>
    </location>
</feature>
<dbReference type="PANTHER" id="PTHR23513">
    <property type="entry name" value="INTEGRAL MEMBRANE EFFLUX PROTEIN-RELATED"/>
    <property type="match status" value="1"/>
</dbReference>
<feature type="transmembrane region" description="Helical" evidence="6">
    <location>
        <begin position="289"/>
        <end position="309"/>
    </location>
</feature>
<dbReference type="SUPFAM" id="SSF103473">
    <property type="entry name" value="MFS general substrate transporter"/>
    <property type="match status" value="1"/>
</dbReference>
<name>A0A6J5ZFW4_9ZZZZ</name>
<dbReference type="GO" id="GO:0022857">
    <property type="term" value="F:transmembrane transporter activity"/>
    <property type="evidence" value="ECO:0007669"/>
    <property type="project" value="InterPro"/>
</dbReference>
<dbReference type="PANTHER" id="PTHR23513:SF11">
    <property type="entry name" value="STAPHYLOFERRIN A TRANSPORTER"/>
    <property type="match status" value="1"/>
</dbReference>
<comment type="subcellular location">
    <subcellularLocation>
        <location evidence="1">Cell membrane</location>
        <topology evidence="1">Multi-pass membrane protein</topology>
    </subcellularLocation>
</comment>
<evidence type="ECO:0000256" key="6">
    <source>
        <dbReference type="SAM" id="Phobius"/>
    </source>
</evidence>
<organism evidence="7">
    <name type="scientific">freshwater metagenome</name>
    <dbReference type="NCBI Taxonomy" id="449393"/>
    <lineage>
        <taxon>unclassified sequences</taxon>
        <taxon>metagenomes</taxon>
        <taxon>ecological metagenomes</taxon>
    </lineage>
</organism>
<keyword evidence="3 6" id="KW-0812">Transmembrane</keyword>
<evidence type="ECO:0000256" key="1">
    <source>
        <dbReference type="ARBA" id="ARBA00004651"/>
    </source>
</evidence>
<keyword evidence="5 6" id="KW-0472">Membrane</keyword>
<keyword evidence="4 6" id="KW-1133">Transmembrane helix</keyword>
<evidence type="ECO:0000256" key="2">
    <source>
        <dbReference type="ARBA" id="ARBA00022475"/>
    </source>
</evidence>
<dbReference type="GO" id="GO:0005886">
    <property type="term" value="C:plasma membrane"/>
    <property type="evidence" value="ECO:0007669"/>
    <property type="project" value="UniProtKB-SubCell"/>
</dbReference>
<dbReference type="Pfam" id="PF07690">
    <property type="entry name" value="MFS_1"/>
    <property type="match status" value="1"/>
</dbReference>
<dbReference type="InterPro" id="IPR036259">
    <property type="entry name" value="MFS_trans_sf"/>
</dbReference>
<evidence type="ECO:0000256" key="5">
    <source>
        <dbReference type="ARBA" id="ARBA00023136"/>
    </source>
</evidence>
<evidence type="ECO:0000313" key="7">
    <source>
        <dbReference type="EMBL" id="CAB4339250.1"/>
    </source>
</evidence>
<gene>
    <name evidence="7" type="ORF">UFOPK3775_00781</name>
</gene>
<proteinExistence type="predicted"/>
<dbReference type="EMBL" id="CAESAK010000094">
    <property type="protein sequence ID" value="CAB4339250.1"/>
    <property type="molecule type" value="Genomic_DNA"/>
</dbReference>
<feature type="transmembrane region" description="Helical" evidence="6">
    <location>
        <begin position="52"/>
        <end position="73"/>
    </location>
</feature>
<accession>A0A6J5ZFW4</accession>
<dbReference type="Gene3D" id="1.20.1250.20">
    <property type="entry name" value="MFS general substrate transporter like domains"/>
    <property type="match status" value="1"/>
</dbReference>
<feature type="transmembrane region" description="Helical" evidence="6">
    <location>
        <begin position="259"/>
        <end position="282"/>
    </location>
</feature>
<feature type="transmembrane region" description="Helical" evidence="6">
    <location>
        <begin position="93"/>
        <end position="116"/>
    </location>
</feature>
<feature type="transmembrane region" description="Helical" evidence="6">
    <location>
        <begin position="20"/>
        <end position="40"/>
    </location>
</feature>
<keyword evidence="2" id="KW-1003">Cell membrane</keyword>
<dbReference type="CDD" id="cd06173">
    <property type="entry name" value="MFS_MefA_like"/>
    <property type="match status" value="1"/>
</dbReference>
<sequence length="424" mass="44863">MLKKYFAPGSLFSYKDYRNYFISGLIFVIGSSAFPIALAVSVLDNGGDASDLGLILAARLLSGTLLMLVGGVWADRLPRKWIMIGSDSFRALIALFLVLFSANNLPLWTIGLLVFLMGAGDAFGAPAGTAIVPSLLPDHLLPVGNVAKGIVGKIGTIVGPGVGGISVAAVGADLTFAVTAVAFLIGTSMLLGIKEPPRQEILEDKPTFLFELREGLKLVWEIKWIAASIAMATFQLMVIVAAETVLLPVISRREFGTDAVFAISAAAFSLGGVISAVVAIKIKTTRPGLLAISMWSLFAAAPLALAFPISPQFVIFGYFIAGLSIGGWEAYWVTAVQREVPQDMQGRVFSIDMVGSGGLMPIGMALVGPAVALFGEKSFLLGAIVFHLIICYLVLLVPGVKELRDPRRAKEQSAESDSTQGEQS</sequence>
<dbReference type="AlphaFoldDB" id="A0A6J5ZFW4"/>
<feature type="transmembrane region" description="Helical" evidence="6">
    <location>
        <begin position="348"/>
        <end position="373"/>
    </location>
</feature>
<dbReference type="InterPro" id="IPR011701">
    <property type="entry name" value="MFS"/>
</dbReference>
<feature type="transmembrane region" description="Helical" evidence="6">
    <location>
        <begin position="315"/>
        <end position="336"/>
    </location>
</feature>
<reference evidence="7" key="1">
    <citation type="submission" date="2020-05" db="EMBL/GenBank/DDBJ databases">
        <authorList>
            <person name="Chiriac C."/>
            <person name="Salcher M."/>
            <person name="Ghai R."/>
            <person name="Kavagutti S V."/>
        </authorList>
    </citation>
    <scope>NUCLEOTIDE SEQUENCE</scope>
</reference>
<feature type="transmembrane region" description="Helical" evidence="6">
    <location>
        <begin position="379"/>
        <end position="400"/>
    </location>
</feature>
<evidence type="ECO:0000256" key="4">
    <source>
        <dbReference type="ARBA" id="ARBA00022989"/>
    </source>
</evidence>